<evidence type="ECO:0000313" key="3">
    <source>
        <dbReference type="Proteomes" id="UP000256977"/>
    </source>
</evidence>
<evidence type="ECO:0000256" key="1">
    <source>
        <dbReference type="SAM" id="Phobius"/>
    </source>
</evidence>
<proteinExistence type="predicted"/>
<feature type="transmembrane region" description="Helical" evidence="1">
    <location>
        <begin position="202"/>
        <end position="233"/>
    </location>
</feature>
<gene>
    <name evidence="2" type="ORF">DFP98_107138</name>
</gene>
<keyword evidence="1" id="KW-0812">Transmembrane</keyword>
<dbReference type="Proteomes" id="UP000256977">
    <property type="component" value="Unassembled WGS sequence"/>
</dbReference>
<feature type="transmembrane region" description="Helical" evidence="1">
    <location>
        <begin position="120"/>
        <end position="142"/>
    </location>
</feature>
<reference evidence="2 3" key="1">
    <citation type="submission" date="2018-07" db="EMBL/GenBank/DDBJ databases">
        <title>Genomic Encyclopedia of Type Strains, Phase III (KMG-III): the genomes of soil and plant-associated and newly described type strains.</title>
        <authorList>
            <person name="Whitman W."/>
        </authorList>
    </citation>
    <scope>NUCLEOTIDE SEQUENCE [LARGE SCALE GENOMIC DNA]</scope>
    <source>
        <strain evidence="2 3">CECT 7287</strain>
    </source>
</reference>
<evidence type="ECO:0000313" key="2">
    <source>
        <dbReference type="EMBL" id="RED84030.1"/>
    </source>
</evidence>
<keyword evidence="1" id="KW-1133">Transmembrane helix</keyword>
<feature type="transmembrane region" description="Helical" evidence="1">
    <location>
        <begin position="6"/>
        <end position="37"/>
    </location>
</feature>
<name>A0A3D9KD15_9BACL</name>
<comment type="caution">
    <text evidence="2">The sequence shown here is derived from an EMBL/GenBank/DDBJ whole genome shotgun (WGS) entry which is preliminary data.</text>
</comment>
<feature type="transmembrane region" description="Helical" evidence="1">
    <location>
        <begin position="322"/>
        <end position="341"/>
    </location>
</feature>
<keyword evidence="1" id="KW-0472">Membrane</keyword>
<dbReference type="EMBL" id="QRDZ01000007">
    <property type="protein sequence ID" value="RED84030.1"/>
    <property type="molecule type" value="Genomic_DNA"/>
</dbReference>
<keyword evidence="3" id="KW-1185">Reference proteome</keyword>
<dbReference type="RefSeq" id="WP_116060663.1">
    <property type="nucleotide sequence ID" value="NZ_QRDZ01000007.1"/>
</dbReference>
<dbReference type="AlphaFoldDB" id="A0A3D9KD15"/>
<feature type="transmembrane region" description="Helical" evidence="1">
    <location>
        <begin position="49"/>
        <end position="68"/>
    </location>
</feature>
<sequence length="380" mass="43072">MGKSSWLLVLVIGILFPIYMTLFPVYPLFFLVMLAFILGLFVMYRKWAYFVNLFLFSYIIIVGIRLEYIHFEFLPQIRDLIYSDPIKVLLSGHIWGPRFMVSYPAVVLSEWLDWDIDTSFTFYGAVLFAAFVLTHVSVGYLYRNVMALAPIVFGITSVMSTIALSALMNGRLIAAFVGLIYIIYIQMSKINSKESFAISDYFAFSVCFFISTVSSGTMMITLLQILMGTFIILKHNKRSYIGLLLFLAFFVILTGPYIMKMINKNISYFGGGFDGIYKMMTHGLGSIMNTHPKLIAIVIVFVLLIMIPAIKIYRYSRDRNPMLLPVILSLPICMFGGLFGVSTALMIIPSIILISSFFFTRLVMTLTGLDVVGTNAQKNY</sequence>
<feature type="transmembrane region" description="Helical" evidence="1">
    <location>
        <begin position="240"/>
        <end position="259"/>
    </location>
</feature>
<dbReference type="OrthoDB" id="9944592at2"/>
<feature type="transmembrane region" description="Helical" evidence="1">
    <location>
        <begin position="294"/>
        <end position="310"/>
    </location>
</feature>
<feature type="transmembrane region" description="Helical" evidence="1">
    <location>
        <begin position="347"/>
        <end position="372"/>
    </location>
</feature>
<protein>
    <submittedName>
        <fullName evidence="2">Uncharacterized protein</fullName>
    </submittedName>
</protein>
<organism evidence="2 3">
    <name type="scientific">Cohnella phaseoli</name>
    <dbReference type="NCBI Taxonomy" id="456490"/>
    <lineage>
        <taxon>Bacteria</taxon>
        <taxon>Bacillati</taxon>
        <taxon>Bacillota</taxon>
        <taxon>Bacilli</taxon>
        <taxon>Bacillales</taxon>
        <taxon>Paenibacillaceae</taxon>
        <taxon>Cohnella</taxon>
    </lineage>
</organism>
<accession>A0A3D9KD15</accession>
<feature type="transmembrane region" description="Helical" evidence="1">
    <location>
        <begin position="172"/>
        <end position="190"/>
    </location>
</feature>